<protein>
    <submittedName>
        <fullName evidence="1">Uncharacterized protein</fullName>
    </submittedName>
</protein>
<gene>
    <name evidence="1" type="ORF">X975_11825</name>
</gene>
<evidence type="ECO:0000313" key="1">
    <source>
        <dbReference type="EMBL" id="KFM68401.1"/>
    </source>
</evidence>
<sequence length="26" mass="3049">IPYGPNRWSKALSSIINYHQISVKYL</sequence>
<feature type="non-terminal residue" evidence="1">
    <location>
        <position position="1"/>
    </location>
</feature>
<dbReference type="EMBL" id="KK116663">
    <property type="protein sequence ID" value="KFM68401.1"/>
    <property type="molecule type" value="Genomic_DNA"/>
</dbReference>
<dbReference type="AlphaFoldDB" id="A0A087TTG2"/>
<accession>A0A087TTG2</accession>
<organism evidence="1 2">
    <name type="scientific">Stegodyphus mimosarum</name>
    <name type="common">African social velvet spider</name>
    <dbReference type="NCBI Taxonomy" id="407821"/>
    <lineage>
        <taxon>Eukaryota</taxon>
        <taxon>Metazoa</taxon>
        <taxon>Ecdysozoa</taxon>
        <taxon>Arthropoda</taxon>
        <taxon>Chelicerata</taxon>
        <taxon>Arachnida</taxon>
        <taxon>Araneae</taxon>
        <taxon>Araneomorphae</taxon>
        <taxon>Entelegynae</taxon>
        <taxon>Eresoidea</taxon>
        <taxon>Eresidae</taxon>
        <taxon>Stegodyphus</taxon>
    </lineage>
</organism>
<dbReference type="Proteomes" id="UP000054359">
    <property type="component" value="Unassembled WGS sequence"/>
</dbReference>
<reference evidence="1 2" key="1">
    <citation type="submission" date="2013-11" db="EMBL/GenBank/DDBJ databases">
        <title>Genome sequencing of Stegodyphus mimosarum.</title>
        <authorList>
            <person name="Bechsgaard J."/>
        </authorList>
    </citation>
    <scope>NUCLEOTIDE SEQUENCE [LARGE SCALE GENOMIC DNA]</scope>
</reference>
<evidence type="ECO:0000313" key="2">
    <source>
        <dbReference type="Proteomes" id="UP000054359"/>
    </source>
</evidence>
<feature type="non-terminal residue" evidence="1">
    <location>
        <position position="26"/>
    </location>
</feature>
<keyword evidence="2" id="KW-1185">Reference proteome</keyword>
<proteinExistence type="predicted"/>
<name>A0A087TTG2_STEMI</name>